<evidence type="ECO:0000313" key="3">
    <source>
        <dbReference type="Proteomes" id="UP001177295"/>
    </source>
</evidence>
<keyword evidence="3" id="KW-1185">Reference proteome</keyword>
<sequence>MLPIYTATVSGVVAVLALIALMLLPRRHDRHKDNER</sequence>
<feature type="transmembrane region" description="Helical" evidence="1">
    <location>
        <begin position="6"/>
        <end position="24"/>
    </location>
</feature>
<dbReference type="Proteomes" id="UP001177295">
    <property type="component" value="Chromosome"/>
</dbReference>
<organism evidence="2 3">
    <name type="scientific">Candidatus Southlakia epibionticum</name>
    <dbReference type="NCBI Taxonomy" id="3043284"/>
    <lineage>
        <taxon>Bacteria</taxon>
        <taxon>Candidatus Saccharimonadota</taxon>
        <taxon>Candidatus Saccharimonadia</taxon>
        <taxon>Candidatus Saccharimonadales</taxon>
        <taxon>Candidatus Saccharimonadaceae</taxon>
        <taxon>Candidatus Southlakia</taxon>
    </lineage>
</organism>
<accession>A0ABY8WWY5</accession>
<keyword evidence="1" id="KW-1133">Transmembrane helix</keyword>
<keyword evidence="1" id="KW-0812">Transmembrane</keyword>
<evidence type="ECO:0000256" key="1">
    <source>
        <dbReference type="SAM" id="Phobius"/>
    </source>
</evidence>
<protein>
    <submittedName>
        <fullName evidence="2">Uncharacterized protein</fullName>
    </submittedName>
</protein>
<reference evidence="2 3" key="1">
    <citation type="journal article" date="2023" name="Cell">
        <title>Genetic manipulation of Patescibacteria provides mechanistic insights into microbial dark matter and the epibiotic lifestyle.</title>
        <authorList>
            <person name="Wang Y."/>
            <person name="Gallagher L.A."/>
            <person name="Andrade P.A."/>
            <person name="Liu A."/>
            <person name="Humphreys I.R."/>
            <person name="Turkarslan S."/>
            <person name="Cutler K.J."/>
            <person name="Arrieta-Ortiz M.L."/>
            <person name="Li Y."/>
            <person name="Radey M.C."/>
            <person name="McLean J.S."/>
            <person name="Cong Q."/>
            <person name="Baker D."/>
            <person name="Baliga N.S."/>
            <person name="Peterson S.B."/>
            <person name="Mougous J.D."/>
        </authorList>
    </citation>
    <scope>NUCLEOTIDE SEQUENCE [LARGE SCALE GENOMIC DNA]</scope>
    <source>
        <strain evidence="2 3">ML1</strain>
    </source>
</reference>
<gene>
    <name evidence="2" type="ORF">SEML1_0515</name>
</gene>
<name>A0ABY8WWY5_9BACT</name>
<keyword evidence="1" id="KW-0472">Membrane</keyword>
<proteinExistence type="predicted"/>
<evidence type="ECO:0000313" key="2">
    <source>
        <dbReference type="EMBL" id="WIO46134.1"/>
    </source>
</evidence>
<dbReference type="EMBL" id="CP124550">
    <property type="protein sequence ID" value="WIO46134.1"/>
    <property type="molecule type" value="Genomic_DNA"/>
</dbReference>